<comment type="subcellular location">
    <subcellularLocation>
        <location evidence="2">Cell membrane</location>
        <topology evidence="2">Multi-pass membrane protein</topology>
    </subcellularLocation>
</comment>
<comment type="catalytic activity">
    <reaction evidence="1">
        <text>ATP + protein L-histidine = ADP + protein N-phospho-L-histidine.</text>
        <dbReference type="EC" id="2.7.13.3"/>
    </reaction>
</comment>
<organism evidence="13 14">
    <name type="scientific">Anaerorhabdus furcosa</name>
    <dbReference type="NCBI Taxonomy" id="118967"/>
    <lineage>
        <taxon>Bacteria</taxon>
        <taxon>Bacillati</taxon>
        <taxon>Bacillota</taxon>
        <taxon>Erysipelotrichia</taxon>
        <taxon>Erysipelotrichales</taxon>
        <taxon>Erysipelotrichaceae</taxon>
        <taxon>Anaerorhabdus</taxon>
    </lineage>
</organism>
<evidence type="ECO:0000256" key="3">
    <source>
        <dbReference type="ARBA" id="ARBA00012438"/>
    </source>
</evidence>
<keyword evidence="14" id="KW-1185">Reference proteome</keyword>
<feature type="transmembrane region" description="Helical" evidence="11">
    <location>
        <begin position="12"/>
        <end position="30"/>
    </location>
</feature>
<dbReference type="PROSITE" id="PS50109">
    <property type="entry name" value="HIS_KIN"/>
    <property type="match status" value="1"/>
</dbReference>
<dbReference type="SMART" id="SM00387">
    <property type="entry name" value="HATPase_c"/>
    <property type="match status" value="1"/>
</dbReference>
<evidence type="ECO:0000256" key="10">
    <source>
        <dbReference type="ARBA" id="ARBA00023136"/>
    </source>
</evidence>
<dbReference type="Proteomes" id="UP000243297">
    <property type="component" value="Unassembled WGS sequence"/>
</dbReference>
<evidence type="ECO:0000256" key="11">
    <source>
        <dbReference type="SAM" id="Phobius"/>
    </source>
</evidence>
<dbReference type="STRING" id="118967.SAMN02745191_0485"/>
<dbReference type="Pfam" id="PF02518">
    <property type="entry name" value="HATPase_c"/>
    <property type="match status" value="1"/>
</dbReference>
<keyword evidence="10 11" id="KW-0472">Membrane</keyword>
<keyword evidence="8 11" id="KW-1133">Transmembrane helix</keyword>
<dbReference type="PRINTS" id="PR00344">
    <property type="entry name" value="BCTRLSENSOR"/>
</dbReference>
<protein>
    <recommendedName>
        <fullName evidence="3">histidine kinase</fullName>
        <ecNumber evidence="3">2.7.13.3</ecNumber>
    </recommendedName>
</protein>
<evidence type="ECO:0000256" key="7">
    <source>
        <dbReference type="ARBA" id="ARBA00022777"/>
    </source>
</evidence>
<evidence type="ECO:0000313" key="14">
    <source>
        <dbReference type="Proteomes" id="UP000243297"/>
    </source>
</evidence>
<dbReference type="EC" id="2.7.13.3" evidence="3"/>
<dbReference type="InterPro" id="IPR003594">
    <property type="entry name" value="HATPase_dom"/>
</dbReference>
<dbReference type="GO" id="GO:0005886">
    <property type="term" value="C:plasma membrane"/>
    <property type="evidence" value="ECO:0007669"/>
    <property type="project" value="UniProtKB-SubCell"/>
</dbReference>
<accession>A0A1T4KD23</accession>
<evidence type="ECO:0000256" key="8">
    <source>
        <dbReference type="ARBA" id="ARBA00022989"/>
    </source>
</evidence>
<evidence type="ECO:0000256" key="2">
    <source>
        <dbReference type="ARBA" id="ARBA00004651"/>
    </source>
</evidence>
<dbReference type="InterPro" id="IPR005467">
    <property type="entry name" value="His_kinase_dom"/>
</dbReference>
<reference evidence="14" key="1">
    <citation type="submission" date="2017-02" db="EMBL/GenBank/DDBJ databases">
        <authorList>
            <person name="Varghese N."/>
            <person name="Submissions S."/>
        </authorList>
    </citation>
    <scope>NUCLEOTIDE SEQUENCE [LARGE SCALE GENOMIC DNA]</scope>
    <source>
        <strain evidence="14">ATCC 25662</strain>
    </source>
</reference>
<dbReference type="PANTHER" id="PTHR45453:SF2">
    <property type="entry name" value="HISTIDINE KINASE"/>
    <property type="match status" value="1"/>
</dbReference>
<evidence type="ECO:0000256" key="1">
    <source>
        <dbReference type="ARBA" id="ARBA00000085"/>
    </source>
</evidence>
<dbReference type="GO" id="GO:0000155">
    <property type="term" value="F:phosphorelay sensor kinase activity"/>
    <property type="evidence" value="ECO:0007669"/>
    <property type="project" value="TreeGrafter"/>
</dbReference>
<dbReference type="RefSeq" id="WP_143254367.1">
    <property type="nucleotide sequence ID" value="NZ_FUWY01000001.1"/>
</dbReference>
<dbReference type="GO" id="GO:0004721">
    <property type="term" value="F:phosphoprotein phosphatase activity"/>
    <property type="evidence" value="ECO:0007669"/>
    <property type="project" value="TreeGrafter"/>
</dbReference>
<dbReference type="InterPro" id="IPR050351">
    <property type="entry name" value="BphY/WalK/GraS-like"/>
</dbReference>
<evidence type="ECO:0000313" key="13">
    <source>
        <dbReference type="EMBL" id="SJZ40334.1"/>
    </source>
</evidence>
<dbReference type="InterPro" id="IPR036890">
    <property type="entry name" value="HATPase_C_sf"/>
</dbReference>
<keyword evidence="6 11" id="KW-0812">Transmembrane</keyword>
<evidence type="ECO:0000256" key="9">
    <source>
        <dbReference type="ARBA" id="ARBA00023012"/>
    </source>
</evidence>
<dbReference type="Gene3D" id="3.30.565.10">
    <property type="entry name" value="Histidine kinase-like ATPase, C-terminal domain"/>
    <property type="match status" value="1"/>
</dbReference>
<keyword evidence="7" id="KW-0418">Kinase</keyword>
<proteinExistence type="predicted"/>
<dbReference type="SUPFAM" id="SSF55874">
    <property type="entry name" value="ATPase domain of HSP90 chaperone/DNA topoisomerase II/histidine kinase"/>
    <property type="match status" value="1"/>
</dbReference>
<dbReference type="AlphaFoldDB" id="A0A1T4KD23"/>
<keyword evidence="5" id="KW-0808">Transferase</keyword>
<evidence type="ECO:0000256" key="4">
    <source>
        <dbReference type="ARBA" id="ARBA00022475"/>
    </source>
</evidence>
<evidence type="ECO:0000259" key="12">
    <source>
        <dbReference type="PROSITE" id="PS50109"/>
    </source>
</evidence>
<evidence type="ECO:0000256" key="5">
    <source>
        <dbReference type="ARBA" id="ARBA00022679"/>
    </source>
</evidence>
<dbReference type="OrthoDB" id="1933776at2"/>
<name>A0A1T4KD23_9FIRM</name>
<dbReference type="GO" id="GO:0016036">
    <property type="term" value="P:cellular response to phosphate starvation"/>
    <property type="evidence" value="ECO:0007669"/>
    <property type="project" value="TreeGrafter"/>
</dbReference>
<feature type="transmembrane region" description="Helical" evidence="11">
    <location>
        <begin position="36"/>
        <end position="58"/>
    </location>
</feature>
<dbReference type="PANTHER" id="PTHR45453">
    <property type="entry name" value="PHOSPHATE REGULON SENSOR PROTEIN PHOR"/>
    <property type="match status" value="1"/>
</dbReference>
<feature type="domain" description="Histidine kinase" evidence="12">
    <location>
        <begin position="122"/>
        <end position="323"/>
    </location>
</feature>
<evidence type="ECO:0000256" key="6">
    <source>
        <dbReference type="ARBA" id="ARBA00022692"/>
    </source>
</evidence>
<keyword evidence="4" id="KW-1003">Cell membrane</keyword>
<gene>
    <name evidence="13" type="ORF">SAMN02745191_0485</name>
</gene>
<keyword evidence="9" id="KW-0902">Two-component regulatory system</keyword>
<sequence>MFVRYLRQKLKTILLIIGCLIIQGIVLFLYRLDIAAISYGLLLCSVFVGLFIAVDFAYFRNKSLNLVDCIGNPNLSMQNLPKAVEFYEDEYQKIIQSLIESKNDLEFALNNTITDNTEYFTMWVHQIKTPIAAMRLVLQTSQYEDKGEIEEQLFKIEQYVDMVLQYLRMNEPNRDFLFRRFDSDEIIKQAVRKFSKSFIRKKISLNYEPVHITCVSDEKWLSFVIEQILSNAIKYTPEHGIISITKEFNTLVIRDSGIGISREDLPRIFEKGYTGYNGRNNKKSTGIGLYLCKTICDKLGHTLVIDSTVNEGTVVKIGLDTILTKA</sequence>
<dbReference type="EMBL" id="FUWY01000001">
    <property type="protein sequence ID" value="SJZ40334.1"/>
    <property type="molecule type" value="Genomic_DNA"/>
</dbReference>
<dbReference type="InterPro" id="IPR004358">
    <property type="entry name" value="Sig_transdc_His_kin-like_C"/>
</dbReference>